<reference evidence="1" key="1">
    <citation type="journal article" date="2021" name="Proc. Natl. Acad. Sci. U.S.A.">
        <title>A Catalog of Tens of Thousands of Viruses from Human Metagenomes Reveals Hidden Associations with Chronic Diseases.</title>
        <authorList>
            <person name="Tisza M.J."/>
            <person name="Buck C.B."/>
        </authorList>
    </citation>
    <scope>NUCLEOTIDE SEQUENCE</scope>
    <source>
        <strain evidence="1">CtnOB2</strain>
    </source>
</reference>
<name>A0A8S5PFY4_9CAUD</name>
<proteinExistence type="predicted"/>
<sequence length="42" mass="4810">MVRVCQLCQNWCCCYLLSNRQCDKLCPTAIDGSVLSQYLSSY</sequence>
<protein>
    <submittedName>
        <fullName evidence="1">Uncharacterized protein</fullName>
    </submittedName>
</protein>
<organism evidence="1">
    <name type="scientific">Siphoviridae sp. ctnOB2</name>
    <dbReference type="NCBI Taxonomy" id="2825661"/>
    <lineage>
        <taxon>Viruses</taxon>
        <taxon>Duplodnaviria</taxon>
        <taxon>Heunggongvirae</taxon>
        <taxon>Uroviricota</taxon>
        <taxon>Caudoviricetes</taxon>
    </lineage>
</organism>
<dbReference type="EMBL" id="BK015408">
    <property type="protein sequence ID" value="DAE05355.1"/>
    <property type="molecule type" value="Genomic_DNA"/>
</dbReference>
<accession>A0A8S5PFY4</accession>
<evidence type="ECO:0000313" key="1">
    <source>
        <dbReference type="EMBL" id="DAE05355.1"/>
    </source>
</evidence>